<comment type="caution">
    <text evidence="6">The sequence shown here is derived from an EMBL/GenBank/DDBJ whole genome shotgun (WGS) entry which is preliminary data.</text>
</comment>
<proteinExistence type="predicted"/>
<dbReference type="GO" id="GO:0016020">
    <property type="term" value="C:membrane"/>
    <property type="evidence" value="ECO:0007669"/>
    <property type="project" value="UniProtKB-SubCell"/>
</dbReference>
<accession>A0A415E8B6</accession>
<gene>
    <name evidence="6" type="ORF">DW099_05355</name>
</gene>
<evidence type="ECO:0000313" key="7">
    <source>
        <dbReference type="Proteomes" id="UP000284841"/>
    </source>
</evidence>
<evidence type="ECO:0000313" key="6">
    <source>
        <dbReference type="EMBL" id="RHJ89979.1"/>
    </source>
</evidence>
<evidence type="ECO:0000256" key="4">
    <source>
        <dbReference type="ARBA" id="ARBA00023136"/>
    </source>
</evidence>
<feature type="transmembrane region" description="Helical" evidence="5">
    <location>
        <begin position="153"/>
        <end position="171"/>
    </location>
</feature>
<name>A0A415E8B6_9FIRM</name>
<keyword evidence="7" id="KW-1185">Reference proteome</keyword>
<feature type="transmembrane region" description="Helical" evidence="5">
    <location>
        <begin position="61"/>
        <end position="81"/>
    </location>
</feature>
<evidence type="ECO:0008006" key="8">
    <source>
        <dbReference type="Google" id="ProtNLM"/>
    </source>
</evidence>
<dbReference type="PANTHER" id="PTHR42038:SF2">
    <property type="entry name" value="TERPENE CYCLASE AUSL"/>
    <property type="match status" value="1"/>
</dbReference>
<feature type="transmembrane region" description="Helical" evidence="5">
    <location>
        <begin position="177"/>
        <end position="195"/>
    </location>
</feature>
<comment type="subcellular location">
    <subcellularLocation>
        <location evidence="1">Membrane</location>
        <topology evidence="1">Multi-pass membrane protein</topology>
    </subcellularLocation>
</comment>
<dbReference type="OrthoDB" id="7825963at2"/>
<reference evidence="6 7" key="1">
    <citation type="submission" date="2018-08" db="EMBL/GenBank/DDBJ databases">
        <title>A genome reference for cultivated species of the human gut microbiota.</title>
        <authorList>
            <person name="Zou Y."/>
            <person name="Xue W."/>
            <person name="Luo G."/>
        </authorList>
    </citation>
    <scope>NUCLEOTIDE SEQUENCE [LARGE SCALE GENOMIC DNA]</scope>
    <source>
        <strain evidence="6 7">AM07-24</strain>
    </source>
</reference>
<evidence type="ECO:0000256" key="5">
    <source>
        <dbReference type="SAM" id="Phobius"/>
    </source>
</evidence>
<keyword evidence="2 5" id="KW-0812">Transmembrane</keyword>
<dbReference type="AlphaFoldDB" id="A0A415E8B6"/>
<evidence type="ECO:0000256" key="1">
    <source>
        <dbReference type="ARBA" id="ARBA00004141"/>
    </source>
</evidence>
<evidence type="ECO:0000256" key="3">
    <source>
        <dbReference type="ARBA" id="ARBA00022989"/>
    </source>
</evidence>
<dbReference type="RefSeq" id="WP_118334061.1">
    <property type="nucleotide sequence ID" value="NZ_AP025567.1"/>
</dbReference>
<dbReference type="Proteomes" id="UP000284841">
    <property type="component" value="Unassembled WGS sequence"/>
</dbReference>
<protein>
    <recommendedName>
        <fullName evidence="8">PQ-loop repeat-containing protein</fullName>
    </recommendedName>
</protein>
<dbReference type="GO" id="GO:0016829">
    <property type="term" value="F:lyase activity"/>
    <property type="evidence" value="ECO:0007669"/>
    <property type="project" value="InterPro"/>
</dbReference>
<evidence type="ECO:0000256" key="2">
    <source>
        <dbReference type="ARBA" id="ARBA00022692"/>
    </source>
</evidence>
<dbReference type="InterPro" id="IPR039020">
    <property type="entry name" value="PaxB-like"/>
</dbReference>
<feature type="transmembrane region" description="Helical" evidence="5">
    <location>
        <begin position="93"/>
        <end position="116"/>
    </location>
</feature>
<dbReference type="EMBL" id="QRMS01000001">
    <property type="protein sequence ID" value="RHJ89979.1"/>
    <property type="molecule type" value="Genomic_DNA"/>
</dbReference>
<feature type="transmembrane region" description="Helical" evidence="5">
    <location>
        <begin position="122"/>
        <end position="141"/>
    </location>
</feature>
<organism evidence="6 7">
    <name type="scientific">Emergencia timonensis</name>
    <dbReference type="NCBI Taxonomy" id="1776384"/>
    <lineage>
        <taxon>Bacteria</taxon>
        <taxon>Bacillati</taxon>
        <taxon>Bacillota</taxon>
        <taxon>Clostridia</taxon>
        <taxon>Peptostreptococcales</taxon>
        <taxon>Anaerovoracaceae</taxon>
        <taxon>Emergencia</taxon>
    </lineage>
</organism>
<feature type="transmembrane region" description="Helical" evidence="5">
    <location>
        <begin position="29"/>
        <end position="49"/>
    </location>
</feature>
<keyword evidence="4 5" id="KW-0472">Membrane</keyword>
<keyword evidence="3 5" id="KW-1133">Transmembrane helix</keyword>
<dbReference type="Pfam" id="PF25129">
    <property type="entry name" value="Pyr4-TMTC"/>
    <property type="match status" value="1"/>
</dbReference>
<sequence>MVTFLTALSGISWSIVYIELIRKGFKDKVCGMPLFALGLNIAWELIYSIDTGLSGHFNVQEIANISWFILDAVILFIYFKFEKKNFPAKAQKYFMPFTILAVVSCFVMQFAFYFHFRGIPAAQYSAFAQNAAMSILFLTALYTRNTTKGQSMLMAVAKWIGTLAPAIQMGIIEDFNIYIVLMGVICSVFDIIYIIQLRKFKLEK</sequence>
<dbReference type="PANTHER" id="PTHR42038">
    <property type="match status" value="1"/>
</dbReference>